<protein>
    <submittedName>
        <fullName evidence="2">Uncharacterized protein</fullName>
    </submittedName>
</protein>
<name>A0A2W7N5H4_9BACT</name>
<comment type="caution">
    <text evidence="2">The sequence shown here is derived from an EMBL/GenBank/DDBJ whole genome shotgun (WGS) entry which is preliminary data.</text>
</comment>
<gene>
    <name evidence="2" type="ORF">LX69_02135</name>
</gene>
<organism evidence="2 3">
    <name type="scientific">Breznakibacter xylanolyticus</name>
    <dbReference type="NCBI Taxonomy" id="990"/>
    <lineage>
        <taxon>Bacteria</taxon>
        <taxon>Pseudomonadati</taxon>
        <taxon>Bacteroidota</taxon>
        <taxon>Bacteroidia</taxon>
        <taxon>Marinilabiliales</taxon>
        <taxon>Marinilabiliaceae</taxon>
        <taxon>Breznakibacter</taxon>
    </lineage>
</organism>
<feature type="chain" id="PRO_5016056625" evidence="1">
    <location>
        <begin position="23"/>
        <end position="218"/>
    </location>
</feature>
<keyword evidence="3" id="KW-1185">Reference proteome</keyword>
<dbReference type="EMBL" id="QKZK01000016">
    <property type="protein sequence ID" value="PZX15298.1"/>
    <property type="molecule type" value="Genomic_DNA"/>
</dbReference>
<reference evidence="2 3" key="1">
    <citation type="submission" date="2018-06" db="EMBL/GenBank/DDBJ databases">
        <title>Genomic Encyclopedia of Archaeal and Bacterial Type Strains, Phase II (KMG-II): from individual species to whole genera.</title>
        <authorList>
            <person name="Goeker M."/>
        </authorList>
    </citation>
    <scope>NUCLEOTIDE SEQUENCE [LARGE SCALE GENOMIC DNA]</scope>
    <source>
        <strain evidence="2 3">DSM 6779</strain>
    </source>
</reference>
<accession>A0A2W7N5H4</accession>
<dbReference type="PROSITE" id="PS51257">
    <property type="entry name" value="PROKAR_LIPOPROTEIN"/>
    <property type="match status" value="1"/>
</dbReference>
<evidence type="ECO:0000313" key="3">
    <source>
        <dbReference type="Proteomes" id="UP000249239"/>
    </source>
</evidence>
<evidence type="ECO:0000256" key="1">
    <source>
        <dbReference type="SAM" id="SignalP"/>
    </source>
</evidence>
<proteinExistence type="predicted"/>
<dbReference type="Proteomes" id="UP000249239">
    <property type="component" value="Unassembled WGS sequence"/>
</dbReference>
<feature type="signal peptide" evidence="1">
    <location>
        <begin position="1"/>
        <end position="22"/>
    </location>
</feature>
<evidence type="ECO:0000313" key="2">
    <source>
        <dbReference type="EMBL" id="PZX15298.1"/>
    </source>
</evidence>
<dbReference type="AlphaFoldDB" id="A0A2W7N5H4"/>
<keyword evidence="1" id="KW-0732">Signal</keyword>
<sequence length="218" mass="24824">MMRMRKVLMPVAVLLLAVSCRPKNQELVNLPDGSTDVVTYEMEGDSVKTGRYSNGGLYYRSVKRSGLSGYVETEAMNYYPSGGLRKYALFLNDSLRFFRFYTPEGKVEDFGGNGLIYLDDETQYVDTLQTFHQSFQQLRLAIPPHCVARVIVGDEVADEAARPDSLPLELLPMKENVSGFLVSFPVEGEYNKVIYWSLQDTLANHIQKGRVWRKFVVR</sequence>